<evidence type="ECO:0000313" key="2">
    <source>
        <dbReference type="EMBL" id="MBM6738349.1"/>
    </source>
</evidence>
<keyword evidence="1" id="KW-0472">Membrane</keyword>
<feature type="transmembrane region" description="Helical" evidence="1">
    <location>
        <begin position="21"/>
        <end position="39"/>
    </location>
</feature>
<dbReference type="RefSeq" id="WP_205156063.1">
    <property type="nucleotide sequence ID" value="NZ_JACLYY010000008.1"/>
</dbReference>
<evidence type="ECO:0000313" key="3">
    <source>
        <dbReference type="Proteomes" id="UP000716906"/>
    </source>
</evidence>
<organism evidence="2 3">
    <name type="scientific">Faecalicatena fissicatena</name>
    <dbReference type="NCBI Taxonomy" id="290055"/>
    <lineage>
        <taxon>Bacteria</taxon>
        <taxon>Bacillati</taxon>
        <taxon>Bacillota</taxon>
        <taxon>Clostridia</taxon>
        <taxon>Lachnospirales</taxon>
        <taxon>Lachnospiraceae</taxon>
        <taxon>Faecalicatena</taxon>
    </lineage>
</organism>
<sequence length="174" mass="19272">MAIQTAGEQKYYDFIEERARSLRTGMIIWISLLAAALIAIFNSPVIGAVLAVAGVLLAVLNVRNQRALGAKLSGIEDKADFFNQLIAPDAVEIPAFRLLVTREFVLSFRSDVFIYRLSDMDKVEVGLGRGGEKALFLTDRSGERHEIARSAGKEDPDFDRAYEAVRERLAPAQE</sequence>
<dbReference type="EMBL" id="JACLYY010000008">
    <property type="protein sequence ID" value="MBM6738349.1"/>
    <property type="molecule type" value="Genomic_DNA"/>
</dbReference>
<evidence type="ECO:0000256" key="1">
    <source>
        <dbReference type="SAM" id="Phobius"/>
    </source>
</evidence>
<accession>A0ABS2E9N2</accession>
<keyword evidence="1" id="KW-0812">Transmembrane</keyword>
<proteinExistence type="predicted"/>
<evidence type="ECO:0008006" key="4">
    <source>
        <dbReference type="Google" id="ProtNLM"/>
    </source>
</evidence>
<reference evidence="2 3" key="1">
    <citation type="journal article" date="2021" name="Sci. Rep.">
        <title>The distribution of antibiotic resistance genes in chicken gut microbiota commensals.</title>
        <authorList>
            <person name="Juricova H."/>
            <person name="Matiasovicova J."/>
            <person name="Kubasova T."/>
            <person name="Cejkova D."/>
            <person name="Rychlik I."/>
        </authorList>
    </citation>
    <scope>NUCLEOTIDE SEQUENCE [LARGE SCALE GENOMIC DNA]</scope>
    <source>
        <strain evidence="2 3">An773</strain>
    </source>
</reference>
<keyword evidence="1" id="KW-1133">Transmembrane helix</keyword>
<comment type="caution">
    <text evidence="2">The sequence shown here is derived from an EMBL/GenBank/DDBJ whole genome shotgun (WGS) entry which is preliminary data.</text>
</comment>
<keyword evidence="3" id="KW-1185">Reference proteome</keyword>
<dbReference type="Proteomes" id="UP000716906">
    <property type="component" value="Unassembled WGS sequence"/>
</dbReference>
<feature type="transmembrane region" description="Helical" evidence="1">
    <location>
        <begin position="45"/>
        <end position="62"/>
    </location>
</feature>
<name>A0ABS2E9N2_9FIRM</name>
<gene>
    <name evidence="2" type="ORF">H7U36_09615</name>
</gene>
<protein>
    <recommendedName>
        <fullName evidence="4">YcxB-like protein domain-containing protein</fullName>
    </recommendedName>
</protein>